<dbReference type="EMBL" id="VSWD01000012">
    <property type="protein sequence ID" value="KAK3085503.1"/>
    <property type="molecule type" value="Genomic_DNA"/>
</dbReference>
<evidence type="ECO:0000256" key="3">
    <source>
        <dbReference type="ARBA" id="ARBA00022692"/>
    </source>
</evidence>
<evidence type="ECO:0000313" key="11">
    <source>
        <dbReference type="EMBL" id="KAK3085503.1"/>
    </source>
</evidence>
<comment type="subcellular location">
    <subcellularLocation>
        <location evidence="1 10">Mitochondrion inner membrane</location>
        <topology evidence="1 10">Single-pass membrane protein</topology>
    </subcellularLocation>
</comment>
<evidence type="ECO:0000256" key="10">
    <source>
        <dbReference type="RuleBase" id="RU367145"/>
    </source>
</evidence>
<dbReference type="InterPro" id="IPR036639">
    <property type="entry name" value="Cyt_c_oxidase_su4_sf"/>
</dbReference>
<dbReference type="PANTHER" id="PTHR10707:SF10">
    <property type="entry name" value="CYTOCHROME C OXIDASE SUBUNIT 4"/>
    <property type="match status" value="1"/>
</dbReference>
<dbReference type="AlphaFoldDB" id="A0AA88XMF0"/>
<organism evidence="11 12">
    <name type="scientific">Pinctada imbricata</name>
    <name type="common">Atlantic pearl-oyster</name>
    <name type="synonym">Pinctada martensii</name>
    <dbReference type="NCBI Taxonomy" id="66713"/>
    <lineage>
        <taxon>Eukaryota</taxon>
        <taxon>Metazoa</taxon>
        <taxon>Spiralia</taxon>
        <taxon>Lophotrochozoa</taxon>
        <taxon>Mollusca</taxon>
        <taxon>Bivalvia</taxon>
        <taxon>Autobranchia</taxon>
        <taxon>Pteriomorphia</taxon>
        <taxon>Pterioida</taxon>
        <taxon>Pterioidea</taxon>
        <taxon>Pteriidae</taxon>
        <taxon>Pinctada</taxon>
    </lineage>
</organism>
<comment type="pathway">
    <text evidence="10">Energy metabolism; oxidative phosphorylation.</text>
</comment>
<evidence type="ECO:0000313" key="12">
    <source>
        <dbReference type="Proteomes" id="UP001186944"/>
    </source>
</evidence>
<keyword evidence="4 10" id="KW-0999">Mitochondrion inner membrane</keyword>
<dbReference type="GO" id="GO:0045277">
    <property type="term" value="C:respiratory chain complex IV"/>
    <property type="evidence" value="ECO:0007669"/>
    <property type="project" value="InterPro"/>
</dbReference>
<keyword evidence="9" id="KW-0472">Membrane</keyword>
<dbReference type="SUPFAM" id="SSF81406">
    <property type="entry name" value="Mitochondrial cytochrome c oxidase subunit IV"/>
    <property type="match status" value="1"/>
</dbReference>
<keyword evidence="7" id="KW-0560">Oxidoreductase</keyword>
<protein>
    <recommendedName>
        <fullName evidence="10">Cytochrome c oxidase subunit 4</fullName>
    </recommendedName>
</protein>
<dbReference type="CDD" id="cd00922">
    <property type="entry name" value="Cyt_c_Oxidase_IV"/>
    <property type="match status" value="1"/>
</dbReference>
<evidence type="ECO:0000256" key="5">
    <source>
        <dbReference type="ARBA" id="ARBA00022946"/>
    </source>
</evidence>
<dbReference type="FunFam" id="1.10.442.10:FF:000001">
    <property type="entry name" value="Cytochrome c oxidase subunit 4 isoform 1"/>
    <property type="match status" value="1"/>
</dbReference>
<dbReference type="Pfam" id="PF02936">
    <property type="entry name" value="COX4"/>
    <property type="match status" value="1"/>
</dbReference>
<evidence type="ECO:0000256" key="8">
    <source>
        <dbReference type="ARBA" id="ARBA00023128"/>
    </source>
</evidence>
<accession>A0AA88XMF0</accession>
<sequence>MFVSKQVSECHESVSQLRADGRMSMSQSLSQLISQLLPSQQVSEKMSSQNILRALPKCAKLSQRAVSTSAVKCSYTSDVIPSSVHLPEKDKPIELKFGSRERLTYGMLGEPHYNDVMEFPCSAIRFREDTPEVLMLREKEKGDWKNLTIPEIKTLYRANFCQTYAEMTAPTGEWKGLTADILFWMAITLLYTVWMDQTENQPLNTETVEWRQAMIEHYIIRRRNPISGISSWFDYETGKFKPDAPYLKYHRYSS</sequence>
<evidence type="ECO:0000256" key="1">
    <source>
        <dbReference type="ARBA" id="ARBA00004434"/>
    </source>
</evidence>
<keyword evidence="6" id="KW-1133">Transmembrane helix</keyword>
<keyword evidence="3" id="KW-0812">Transmembrane</keyword>
<dbReference type="PRINTS" id="PR01873">
    <property type="entry name" value="CYTCOXIDASE4"/>
</dbReference>
<dbReference type="GO" id="GO:0016491">
    <property type="term" value="F:oxidoreductase activity"/>
    <property type="evidence" value="ECO:0007669"/>
    <property type="project" value="UniProtKB-KW"/>
</dbReference>
<dbReference type="GO" id="GO:0006123">
    <property type="term" value="P:mitochondrial electron transport, cytochrome c to oxygen"/>
    <property type="evidence" value="ECO:0007669"/>
    <property type="project" value="InterPro"/>
</dbReference>
<keyword evidence="8 10" id="KW-0496">Mitochondrion</keyword>
<comment type="subunit">
    <text evidence="10">Component of the cytochrome c oxidase (complex IV, CIV), a multisubunit enzyme composed of 14 subunits.</text>
</comment>
<evidence type="ECO:0000256" key="6">
    <source>
        <dbReference type="ARBA" id="ARBA00022989"/>
    </source>
</evidence>
<evidence type="ECO:0000256" key="9">
    <source>
        <dbReference type="ARBA" id="ARBA00023136"/>
    </source>
</evidence>
<dbReference type="Gene3D" id="1.10.442.10">
    <property type="entry name" value="Cytochrome c oxidase subunit IV"/>
    <property type="match status" value="1"/>
</dbReference>
<dbReference type="Proteomes" id="UP001186944">
    <property type="component" value="Unassembled WGS sequence"/>
</dbReference>
<evidence type="ECO:0000256" key="7">
    <source>
        <dbReference type="ARBA" id="ARBA00023002"/>
    </source>
</evidence>
<evidence type="ECO:0000256" key="2">
    <source>
        <dbReference type="ARBA" id="ARBA00008135"/>
    </source>
</evidence>
<reference evidence="11" key="1">
    <citation type="submission" date="2019-08" db="EMBL/GenBank/DDBJ databases">
        <title>The improved chromosome-level genome for the pearl oyster Pinctada fucata martensii using PacBio sequencing and Hi-C.</title>
        <authorList>
            <person name="Zheng Z."/>
        </authorList>
    </citation>
    <scope>NUCLEOTIDE SEQUENCE</scope>
    <source>
        <strain evidence="11">ZZ-2019</strain>
        <tissue evidence="11">Adductor muscle</tissue>
    </source>
</reference>
<keyword evidence="12" id="KW-1185">Reference proteome</keyword>
<evidence type="ECO:0000256" key="4">
    <source>
        <dbReference type="ARBA" id="ARBA00022792"/>
    </source>
</evidence>
<dbReference type="InterPro" id="IPR004203">
    <property type="entry name" value="Cyt_c_oxidase_su4_fam"/>
</dbReference>
<proteinExistence type="inferred from homology"/>
<dbReference type="PANTHER" id="PTHR10707">
    <property type="entry name" value="CYTOCHROME C OXIDASE SUBUNIT IV"/>
    <property type="match status" value="1"/>
</dbReference>
<dbReference type="GO" id="GO:0005743">
    <property type="term" value="C:mitochondrial inner membrane"/>
    <property type="evidence" value="ECO:0007669"/>
    <property type="project" value="UniProtKB-SubCell"/>
</dbReference>
<comment type="similarity">
    <text evidence="2 10">Belongs to the cytochrome c oxidase IV family.</text>
</comment>
<comment type="caution">
    <text evidence="11">The sequence shown here is derived from an EMBL/GenBank/DDBJ whole genome shotgun (WGS) entry which is preliminary data.</text>
</comment>
<keyword evidence="5" id="KW-0809">Transit peptide</keyword>
<name>A0AA88XMF0_PINIB</name>
<gene>
    <name evidence="11" type="ORF">FSP39_004296</name>
</gene>
<dbReference type="InterPro" id="IPR013288">
    <property type="entry name" value="Cyt_c_oxidase_su4"/>
</dbReference>
<comment type="function">
    <text evidence="10">Component of the cytochrome c oxidase, the last enzyme in the mitochondrial electron transport chain which drives oxidative phosphorylation.</text>
</comment>